<dbReference type="EMBL" id="JBHSMR010000006">
    <property type="protein sequence ID" value="MFC5477212.1"/>
    <property type="molecule type" value="Genomic_DNA"/>
</dbReference>
<evidence type="ECO:0000313" key="2">
    <source>
        <dbReference type="EMBL" id="MFC5477212.1"/>
    </source>
</evidence>
<dbReference type="InterPro" id="IPR021296">
    <property type="entry name" value="DUF2868"/>
</dbReference>
<reference evidence="3" key="1">
    <citation type="journal article" date="2019" name="Int. J. Syst. Evol. Microbiol.">
        <title>The Global Catalogue of Microorganisms (GCM) 10K type strain sequencing project: providing services to taxonomists for standard genome sequencing and annotation.</title>
        <authorList>
            <consortium name="The Broad Institute Genomics Platform"/>
            <consortium name="The Broad Institute Genome Sequencing Center for Infectious Disease"/>
            <person name="Wu L."/>
            <person name="Ma J."/>
        </authorList>
    </citation>
    <scope>NUCLEOTIDE SEQUENCE [LARGE SCALE GENOMIC DNA]</scope>
    <source>
        <strain evidence="3">CCUG 43111</strain>
    </source>
</reference>
<comment type="caution">
    <text evidence="2">The sequence shown here is derived from an EMBL/GenBank/DDBJ whole genome shotgun (WGS) entry which is preliminary data.</text>
</comment>
<keyword evidence="1" id="KW-1133">Transmembrane helix</keyword>
<organism evidence="2 3">
    <name type="scientific">Massilia suwonensis</name>
    <dbReference type="NCBI Taxonomy" id="648895"/>
    <lineage>
        <taxon>Bacteria</taxon>
        <taxon>Pseudomonadati</taxon>
        <taxon>Pseudomonadota</taxon>
        <taxon>Betaproteobacteria</taxon>
        <taxon>Burkholderiales</taxon>
        <taxon>Oxalobacteraceae</taxon>
        <taxon>Telluria group</taxon>
        <taxon>Massilia</taxon>
    </lineage>
</organism>
<feature type="transmembrane region" description="Helical" evidence="1">
    <location>
        <begin position="280"/>
        <end position="304"/>
    </location>
</feature>
<keyword evidence="3" id="KW-1185">Reference proteome</keyword>
<proteinExistence type="predicted"/>
<feature type="transmembrane region" description="Helical" evidence="1">
    <location>
        <begin position="116"/>
        <end position="140"/>
    </location>
</feature>
<evidence type="ECO:0000256" key="1">
    <source>
        <dbReference type="SAM" id="Phobius"/>
    </source>
</evidence>
<keyword evidence="1" id="KW-0812">Transmembrane</keyword>
<dbReference type="Proteomes" id="UP001596101">
    <property type="component" value="Unassembled WGS sequence"/>
</dbReference>
<dbReference type="RefSeq" id="WP_379751846.1">
    <property type="nucleotide sequence ID" value="NZ_JBHSMR010000006.1"/>
</dbReference>
<name>A0ABW0MIX8_9BURK</name>
<evidence type="ECO:0000313" key="3">
    <source>
        <dbReference type="Proteomes" id="UP001596101"/>
    </source>
</evidence>
<accession>A0ABW0MIX8</accession>
<sequence>MNEQVARRVVLVRAIESADTGHQVLSEDDRKYASRSARELAAWQAADSKAAVTQEHFLEQRSEQILKRLAERTPAFATFQRRGLGLPGVWAALPLLALFAGALLDRIADPHRVDLLSAPLLFIIGWNLLVYVVLLVWALIPGRKTGWAGQGLLRRLSVGKAALPRKLPGALATGMTNFMTEWAILSEPLTRARLSRTVHLSAAAFALGAVLSLYARGLLTQYVAGWESTFLDATQVHTLLSWLFSPVLFLFPFLQGFSLADIESLRFGAGTPATGGERWVHLYGATILLLVVLPRLLLAAFAGWRARRLARRFPLELEHPYFRRLADSIGAGTPAVLRVLPYSFTLDEARDRGLWTVAAMALGAQARVLLRPTVPYGEEPKDALRDTPLEEAGVTVTAALFSLAATPEKENHGAFLDYLVRNTKRGVAVLLDESSLTERGAGQAGLEARVTERIALWRQFCSFHGTAATVVNLVDPARHPIELGAGLALPELR</sequence>
<protein>
    <submittedName>
        <fullName evidence="2">DUF2868 domain-containing protein</fullName>
    </submittedName>
</protein>
<feature type="transmembrane region" description="Helical" evidence="1">
    <location>
        <begin position="198"/>
        <end position="219"/>
    </location>
</feature>
<dbReference type="Pfam" id="PF11067">
    <property type="entry name" value="DUF2868"/>
    <property type="match status" value="1"/>
</dbReference>
<feature type="transmembrane region" description="Helical" evidence="1">
    <location>
        <begin position="239"/>
        <end position="260"/>
    </location>
</feature>
<gene>
    <name evidence="2" type="ORF">ACFPQ5_03355</name>
</gene>
<feature type="transmembrane region" description="Helical" evidence="1">
    <location>
        <begin position="84"/>
        <end position="104"/>
    </location>
</feature>
<keyword evidence="1" id="KW-0472">Membrane</keyword>